<dbReference type="GeneID" id="63794247"/>
<dbReference type="InterPro" id="IPR011013">
    <property type="entry name" value="Gal_mutarotase_sf_dom"/>
</dbReference>
<dbReference type="FunFam" id="3.20.20.80:FF:000018">
    <property type="entry name" value="Beta-galactosidase"/>
    <property type="match status" value="1"/>
</dbReference>
<keyword evidence="4" id="KW-0378">Hydrolase</keyword>
<dbReference type="AlphaFoldDB" id="A0A364KZQ1"/>
<proteinExistence type="inferred from homology"/>
<evidence type="ECO:0000256" key="4">
    <source>
        <dbReference type="ARBA" id="ARBA00022801"/>
    </source>
</evidence>
<keyword evidence="9" id="KW-1185">Reference proteome</keyword>
<keyword evidence="5" id="KW-0326">Glycosidase</keyword>
<dbReference type="SUPFAM" id="SSF49303">
    <property type="entry name" value="beta-Galactosidase/glucuronidase domain"/>
    <property type="match status" value="2"/>
</dbReference>
<dbReference type="Proteomes" id="UP000249363">
    <property type="component" value="Unassembled WGS sequence"/>
</dbReference>
<evidence type="ECO:0000313" key="9">
    <source>
        <dbReference type="Proteomes" id="UP000249363"/>
    </source>
</evidence>
<dbReference type="Pfam" id="PF02929">
    <property type="entry name" value="Bgal_small_N"/>
    <property type="match status" value="1"/>
</dbReference>
<dbReference type="GO" id="GO:0030246">
    <property type="term" value="F:carbohydrate binding"/>
    <property type="evidence" value="ECO:0007669"/>
    <property type="project" value="InterPro"/>
</dbReference>
<comment type="similarity">
    <text evidence="2">Belongs to the glycosyl hydrolase 2 family.</text>
</comment>
<dbReference type="GO" id="GO:0005990">
    <property type="term" value="P:lactose catabolic process"/>
    <property type="evidence" value="ECO:0007669"/>
    <property type="project" value="TreeGrafter"/>
</dbReference>
<dbReference type="Pfam" id="PF00703">
    <property type="entry name" value="Glyco_hydro_2"/>
    <property type="match status" value="1"/>
</dbReference>
<dbReference type="Pfam" id="PF02837">
    <property type="entry name" value="Glyco_hydro_2_N"/>
    <property type="match status" value="1"/>
</dbReference>
<gene>
    <name evidence="8" type="ORF">BHQ10_005031</name>
</gene>
<dbReference type="Gene3D" id="2.60.40.10">
    <property type="entry name" value="Immunoglobulins"/>
    <property type="match status" value="2"/>
</dbReference>
<dbReference type="SUPFAM" id="SSF74650">
    <property type="entry name" value="Galactose mutarotase-like"/>
    <property type="match status" value="1"/>
</dbReference>
<dbReference type="InterPro" id="IPR006104">
    <property type="entry name" value="Glyco_hydro_2_N"/>
</dbReference>
<dbReference type="InterPro" id="IPR036412">
    <property type="entry name" value="HAD-like_sf"/>
</dbReference>
<dbReference type="UniPathway" id="UPA00280"/>
<name>A0A364KZQ1_TALAM</name>
<dbReference type="Pfam" id="PF16353">
    <property type="entry name" value="LacZ_4"/>
    <property type="match status" value="1"/>
</dbReference>
<dbReference type="InterPro" id="IPR008979">
    <property type="entry name" value="Galactose-bd-like_sf"/>
</dbReference>
<dbReference type="GO" id="GO:0004565">
    <property type="term" value="F:beta-galactosidase activity"/>
    <property type="evidence" value="ECO:0007669"/>
    <property type="project" value="UniProtKB-EC"/>
</dbReference>
<dbReference type="InterPro" id="IPR023214">
    <property type="entry name" value="HAD_sf"/>
</dbReference>
<dbReference type="InterPro" id="IPR004199">
    <property type="entry name" value="B-gal_small/dom_5"/>
</dbReference>
<accession>A0A364KZQ1</accession>
<dbReference type="STRING" id="1196081.A0A364KZQ1"/>
<dbReference type="Pfam" id="PF00702">
    <property type="entry name" value="Hydrolase"/>
    <property type="match status" value="1"/>
</dbReference>
<evidence type="ECO:0000259" key="7">
    <source>
        <dbReference type="SMART" id="SM01038"/>
    </source>
</evidence>
<dbReference type="Gene3D" id="2.70.98.10">
    <property type="match status" value="1"/>
</dbReference>
<dbReference type="OrthoDB" id="408320at2759"/>
<dbReference type="Pfam" id="PF02836">
    <property type="entry name" value="Glyco_hydro_2_C"/>
    <property type="match status" value="1"/>
</dbReference>
<dbReference type="Gene3D" id="3.20.20.80">
    <property type="entry name" value="Glycosidases"/>
    <property type="match status" value="1"/>
</dbReference>
<dbReference type="InterPro" id="IPR006103">
    <property type="entry name" value="Glyco_hydro_2_cat"/>
</dbReference>
<dbReference type="RefSeq" id="XP_040733535.1">
    <property type="nucleotide sequence ID" value="XM_040877463.1"/>
</dbReference>
<evidence type="ECO:0000256" key="6">
    <source>
        <dbReference type="ARBA" id="ARBA00032230"/>
    </source>
</evidence>
<evidence type="ECO:0000256" key="1">
    <source>
        <dbReference type="ARBA" id="ARBA00001412"/>
    </source>
</evidence>
<dbReference type="InterPro" id="IPR050347">
    <property type="entry name" value="Bact_Beta-galactosidase"/>
</dbReference>
<dbReference type="Gene3D" id="2.60.120.260">
    <property type="entry name" value="Galactose-binding domain-like"/>
    <property type="match status" value="1"/>
</dbReference>
<dbReference type="GO" id="GO:0009341">
    <property type="term" value="C:beta-galactosidase complex"/>
    <property type="evidence" value="ECO:0007669"/>
    <property type="project" value="InterPro"/>
</dbReference>
<dbReference type="InterPro" id="IPR023198">
    <property type="entry name" value="PGP-like_dom2"/>
</dbReference>
<dbReference type="InterPro" id="IPR013783">
    <property type="entry name" value="Ig-like_fold"/>
</dbReference>
<dbReference type="Gene3D" id="3.40.50.1000">
    <property type="entry name" value="HAD superfamily/HAD-like"/>
    <property type="match status" value="1"/>
</dbReference>
<organism evidence="8 9">
    <name type="scientific">Talaromyces amestolkiae</name>
    <dbReference type="NCBI Taxonomy" id="1196081"/>
    <lineage>
        <taxon>Eukaryota</taxon>
        <taxon>Fungi</taxon>
        <taxon>Dikarya</taxon>
        <taxon>Ascomycota</taxon>
        <taxon>Pezizomycotina</taxon>
        <taxon>Eurotiomycetes</taxon>
        <taxon>Eurotiomycetidae</taxon>
        <taxon>Eurotiales</taxon>
        <taxon>Trichocomaceae</taxon>
        <taxon>Talaromyces</taxon>
        <taxon>Talaromyces sect. Talaromyces</taxon>
    </lineage>
</organism>
<feature type="domain" description="Beta galactosidase small chain/" evidence="7">
    <location>
        <begin position="742"/>
        <end position="1017"/>
    </location>
</feature>
<dbReference type="SUPFAM" id="SSF51445">
    <property type="entry name" value="(Trans)glycosidases"/>
    <property type="match status" value="1"/>
</dbReference>
<dbReference type="PRINTS" id="PR00132">
    <property type="entry name" value="GLHYDRLASE2"/>
</dbReference>
<sequence>MSFPKPLPDWNNLKVIHKGTLPPRAHFYSYVSHEKALTLDRQQSEYVSLNGTWKFRHDESPFEAPDWENADPLSWDDVKVPGMWQLQGYSHPTYTNVNYPFHVNPPHVPFLNETGSYWRQFVTPHKWEGQQIRLRFEGVDSAFHLWINGKPVGYSQGSRNPAEFDITTFLHPAGSANTIAVRVYEFCDGSYIERQDQWLLSGIFRDVGLLAFPMESIIDFCAVPTLSDDLSSGELTISVKIQGNEGDLQAKLYRADGTLLKDSAFSTTESHKIQVLGEDLELWSAEHPVLYTLLLSFKGRTIPQRIGFRRIEQKDSNFLVNGKPIILYGMNRHEHHHLHGRAVPYESMRADLILMKKHNINALRCAHQPNDPRLYEVCDELGLYVIAEADLETHGFDPVERNNIKNQHLMTEYEIQETSYKMAKKWTSDNPAWKDAYLDRAVELVERFKNFTCIIFWSLGNEAFYGHNHALMYKWIKETDPTRLVHYEGDRDAVTADLYSSMYWSLDTLKAHIKKKTDKPLIQCEYGHAMGNGPGGLKEYIDAYRSEKLLQGGFIWEWCNHGLLKRDGDTSYYAYGGDYGDEPNDADFILDGMVFSDHSPTPGLVEYKKVIEPVTVQLKGNQLELKNHFDFSSLDHLTVSWHLVNETGKTEPISWELPEIKPGQSKLVDFPQGVSLGSDASWLALNFCLRDSTVWAPAGHEIAWAQIPLFKDQDLPIPSFSGSAKSTLSISEGPGRLYISSEAFASRFTYDLVRGNLSWSTDTGKIFNSGPQLGIYRALTQNDLGLEGPHIEWERFHVASTRMLVQAVTWRCNDDGTVDIKTNVRVAPKVLEWALEATLSYTITDSSVNLHVKGEFSGTYPKYIPRLGLTVRLPRRYDASTWFGRGPGESYRDKKSAARFGKYTASIQDGLQTPYEWPQENGNRTDTHWARIHSSSPDVSYAASAEALTPVPGLEVRMDSPFNFSLRQYSITELDRAKHPHELSALVDESELNIDFAHHGIGTCISYDAFYDAIEARIGEKLLAKNIGSRLFGYAWMEAGEREYTYLSMSGHYLKFFDVFRSIFYRTLWQAGIAEPRKFATDDDREFLLNSYRELKPRPGIHECFSRLRAAGFTVWALTAGDTARVAGYLAQGGVEMPEDNFFSCDTIKIGKPAPESYHYILDKLEKEGREAWFAAAHMWDAAAAKRTGFKGAWVSLWEKETCSDIFGELDVIADDLPSLADGIIAASKKQ</sequence>
<comment type="caution">
    <text evidence="8">The sequence shown here is derived from an EMBL/GenBank/DDBJ whole genome shotgun (WGS) entry which is preliminary data.</text>
</comment>
<comment type="catalytic activity">
    <reaction evidence="1">
        <text>Hydrolysis of terminal non-reducing beta-D-galactose residues in beta-D-galactosides.</text>
        <dbReference type="EC" id="3.2.1.23"/>
    </reaction>
</comment>
<evidence type="ECO:0000313" key="8">
    <source>
        <dbReference type="EMBL" id="RAO69019.1"/>
    </source>
</evidence>
<dbReference type="SMART" id="SM01038">
    <property type="entry name" value="Bgal_small_N"/>
    <property type="match status" value="1"/>
</dbReference>
<dbReference type="PANTHER" id="PTHR46323">
    <property type="entry name" value="BETA-GALACTOSIDASE"/>
    <property type="match status" value="1"/>
</dbReference>
<dbReference type="InterPro" id="IPR006102">
    <property type="entry name" value="Ig-like_GH2"/>
</dbReference>
<evidence type="ECO:0000256" key="2">
    <source>
        <dbReference type="ARBA" id="ARBA00007401"/>
    </source>
</evidence>
<reference evidence="8 9" key="1">
    <citation type="journal article" date="2017" name="Biotechnol. Biofuels">
        <title>Differential beta-glucosidase expression as a function of carbon source availability in Talaromyces amestolkiae: a genomic and proteomic approach.</title>
        <authorList>
            <person name="de Eugenio L.I."/>
            <person name="Mendez-Liter J.A."/>
            <person name="Nieto-Dominguez M."/>
            <person name="Alonso L."/>
            <person name="Gil-Munoz J."/>
            <person name="Barriuso J."/>
            <person name="Prieto A."/>
            <person name="Martinez M.J."/>
        </authorList>
    </citation>
    <scope>NUCLEOTIDE SEQUENCE [LARGE SCALE GENOMIC DNA]</scope>
    <source>
        <strain evidence="8 9">CIB</strain>
    </source>
</reference>
<dbReference type="EC" id="3.2.1.23" evidence="3"/>
<dbReference type="InterPro" id="IPR036156">
    <property type="entry name" value="Beta-gal/glucu_dom_sf"/>
</dbReference>
<dbReference type="SUPFAM" id="SSF49785">
    <property type="entry name" value="Galactose-binding domain-like"/>
    <property type="match status" value="1"/>
</dbReference>
<evidence type="ECO:0000256" key="5">
    <source>
        <dbReference type="ARBA" id="ARBA00023295"/>
    </source>
</evidence>
<dbReference type="EMBL" id="MIKG01000008">
    <property type="protein sequence ID" value="RAO69019.1"/>
    <property type="molecule type" value="Genomic_DNA"/>
</dbReference>
<dbReference type="InterPro" id="IPR014718">
    <property type="entry name" value="GH-type_carb-bd"/>
</dbReference>
<dbReference type="InterPro" id="IPR006101">
    <property type="entry name" value="Glyco_hydro_2"/>
</dbReference>
<evidence type="ECO:0000256" key="3">
    <source>
        <dbReference type="ARBA" id="ARBA00012756"/>
    </source>
</evidence>
<dbReference type="Gene3D" id="1.10.150.240">
    <property type="entry name" value="Putative phosphatase, domain 2"/>
    <property type="match status" value="1"/>
</dbReference>
<dbReference type="PANTHER" id="PTHR46323:SF2">
    <property type="entry name" value="BETA-GALACTOSIDASE"/>
    <property type="match status" value="1"/>
</dbReference>
<dbReference type="InterPro" id="IPR017853">
    <property type="entry name" value="GH"/>
</dbReference>
<protein>
    <recommendedName>
        <fullName evidence="3">beta-galactosidase</fullName>
        <ecNumber evidence="3">3.2.1.23</ecNumber>
    </recommendedName>
    <alternativeName>
        <fullName evidence="6">Lactase</fullName>
    </alternativeName>
</protein>
<dbReference type="SUPFAM" id="SSF56784">
    <property type="entry name" value="HAD-like"/>
    <property type="match status" value="1"/>
</dbReference>
<dbReference type="InterPro" id="IPR032312">
    <property type="entry name" value="LacZ_4"/>
</dbReference>